<dbReference type="AlphaFoldDB" id="A0A1F4UIF2"/>
<evidence type="ECO:0000313" key="1">
    <source>
        <dbReference type="EMBL" id="OGC44741.1"/>
    </source>
</evidence>
<evidence type="ECO:0000313" key="2">
    <source>
        <dbReference type="Proteomes" id="UP000176583"/>
    </source>
</evidence>
<dbReference type="STRING" id="1802613.A2V54_00995"/>
<dbReference type="Proteomes" id="UP000176583">
    <property type="component" value="Unassembled WGS sequence"/>
</dbReference>
<evidence type="ECO:0008006" key="3">
    <source>
        <dbReference type="Google" id="ProtNLM"/>
    </source>
</evidence>
<sequence>MEKNKIYLDKEELVRIDFSGHLTYDDVKQLLRKVEELAARSGEPLKILCDMSGLESDSVGARIATAEAAKSPAWAKIAFTGADKFLRITIGWIIKGAGVEPRAQCFDSEKEAKTWLRS</sequence>
<comment type="caution">
    <text evidence="1">The sequence shown here is derived from an EMBL/GenBank/DDBJ whole genome shotgun (WGS) entry which is preliminary data.</text>
</comment>
<accession>A0A1F4UIF2</accession>
<reference evidence="1 2" key="1">
    <citation type="journal article" date="2016" name="Nat. Commun.">
        <title>Thousands of microbial genomes shed light on interconnected biogeochemical processes in an aquifer system.</title>
        <authorList>
            <person name="Anantharaman K."/>
            <person name="Brown C.T."/>
            <person name="Hug L.A."/>
            <person name="Sharon I."/>
            <person name="Castelle C.J."/>
            <person name="Probst A.J."/>
            <person name="Thomas B.C."/>
            <person name="Singh A."/>
            <person name="Wilkins M.J."/>
            <person name="Karaoz U."/>
            <person name="Brodie E.L."/>
            <person name="Williams K.H."/>
            <person name="Hubbard S.S."/>
            <person name="Banfield J.F."/>
        </authorList>
    </citation>
    <scope>NUCLEOTIDE SEQUENCE [LARGE SCALE GENOMIC DNA]</scope>
</reference>
<proteinExistence type="predicted"/>
<gene>
    <name evidence="1" type="ORF">A2V54_00995</name>
</gene>
<protein>
    <recommendedName>
        <fullName evidence="3">STAS/SEC14 domain-containing protein</fullName>
    </recommendedName>
</protein>
<dbReference type="SUPFAM" id="SSF52091">
    <property type="entry name" value="SpoIIaa-like"/>
    <property type="match status" value="1"/>
</dbReference>
<dbReference type="InterPro" id="IPR036513">
    <property type="entry name" value="STAS_dom_sf"/>
</dbReference>
<dbReference type="InterPro" id="IPR038396">
    <property type="entry name" value="SpoIIAA-like_sf"/>
</dbReference>
<dbReference type="Gene3D" id="3.40.50.10600">
    <property type="entry name" value="SpoIIaa-like domains"/>
    <property type="match status" value="1"/>
</dbReference>
<dbReference type="EMBL" id="MEUW01000011">
    <property type="protein sequence ID" value="OGC44741.1"/>
    <property type="molecule type" value="Genomic_DNA"/>
</dbReference>
<organism evidence="1 2">
    <name type="scientific">candidate division WWE3 bacterium RBG_19FT_COMBO_53_11</name>
    <dbReference type="NCBI Taxonomy" id="1802613"/>
    <lineage>
        <taxon>Bacteria</taxon>
        <taxon>Katanobacteria</taxon>
    </lineage>
</organism>
<dbReference type="Pfam" id="PF11964">
    <property type="entry name" value="SpoIIAA-like"/>
    <property type="match status" value="1"/>
</dbReference>
<name>A0A1F4UIF2_UNCKA</name>
<dbReference type="InterPro" id="IPR021866">
    <property type="entry name" value="SpoIIAA-like"/>
</dbReference>